<dbReference type="InterPro" id="IPR011640">
    <property type="entry name" value="Fe2_transport_prot_B_C"/>
</dbReference>
<evidence type="ECO:0000256" key="16">
    <source>
        <dbReference type="RuleBase" id="RU362098"/>
    </source>
</evidence>
<keyword evidence="7 14" id="KW-0547">Nucleotide-binding</keyword>
<dbReference type="GO" id="GO:0046872">
    <property type="term" value="F:metal ion binding"/>
    <property type="evidence" value="ECO:0007669"/>
    <property type="project" value="UniProtKB-KW"/>
</dbReference>
<keyword evidence="12 16" id="KW-0472">Membrane</keyword>
<dbReference type="PROSITE" id="PS51711">
    <property type="entry name" value="G_FEOB"/>
    <property type="match status" value="1"/>
</dbReference>
<evidence type="ECO:0000256" key="4">
    <source>
        <dbReference type="ARBA" id="ARBA00022475"/>
    </source>
</evidence>
<name>A0A9X4LZD3_9ACTN</name>
<feature type="transmembrane region" description="Helical" evidence="16">
    <location>
        <begin position="586"/>
        <end position="610"/>
    </location>
</feature>
<dbReference type="GO" id="GO:0005525">
    <property type="term" value="F:GTP binding"/>
    <property type="evidence" value="ECO:0007669"/>
    <property type="project" value="UniProtKB-KW"/>
</dbReference>
<evidence type="ECO:0000256" key="15">
    <source>
        <dbReference type="PIRSR" id="PIRSR603373-2"/>
    </source>
</evidence>
<comment type="caution">
    <text evidence="16">Lacks conserved residue(s) required for the propagation of feature annotation.</text>
</comment>
<sequence length="654" mass="68928">MTAVEPAPAVKPSCHAGADGPAAEAGAPVVALVGAPNSGKSTLFNALTGGRRTVGNWPGTTVEVGRAGWKAAGNAVELLDLPGAYSLDAQSPDEQLTRDLLLEGPVEDRPEVTVVVADASHLTRSLYLVAQLREAAQRVVVVLTMLDVAKRRGITVDAEVLAKRLGVPVVALDPRRRGGSGEIGSVVAAELASCCLPRPRKIKISAEEADDELAVADERFAWIDAAVERAATIETDVRATVTDRVDRWVTAPIVGPLIFLAVMWLVFELTTTVAAPIQDGLGSLFSGPVTDGANRVFDHIGLADSWVQLFVVNGLIAGVGMLLTFVPLMIIMFVLLALLEDSGYMARAAVVTDRAMRAIGLPGKAFLPLVVGFGCNVPAISATRILPGARQRIMTVLLVPFTSCSARLTVYVMIAATFFPAHAGTVVFGMYVTSIVIVILVGLAMKSTLWRTFGDESLMLDLPAYQRPTLRLTASVTWMRVRGFLRTAGGIIVVTVTVVWLLQAIPISGGASFGHVDPDDSLFAGVARVITPVFAPLGFGDWHTVGALIVGFVAKEAVISSWAQTYAAGDPTAGQSPAQLHDHISAAFAISSGGAVTAAVLAFLVFLLAYTPCVATVAAQIREIGRKWTAFGVVMQLTVAWTLALAVFQIGRLL</sequence>
<proteinExistence type="inferred from homology"/>
<feature type="domain" description="FeoB-type G" evidence="17">
    <location>
        <begin position="27"/>
        <end position="193"/>
    </location>
</feature>
<keyword evidence="10" id="KW-0406">Ion transport</keyword>
<dbReference type="Pfam" id="PF07664">
    <property type="entry name" value="FeoB_C"/>
    <property type="match status" value="1"/>
</dbReference>
<dbReference type="PANTHER" id="PTHR43185">
    <property type="entry name" value="FERROUS IRON TRANSPORT PROTEIN B"/>
    <property type="match status" value="1"/>
</dbReference>
<gene>
    <name evidence="18" type="primary">feoB</name>
    <name evidence="18" type="ORF">NVS88_05500</name>
</gene>
<protein>
    <recommendedName>
        <fullName evidence="13 16">Ferrous iron transport protein B</fullName>
    </recommendedName>
</protein>
<keyword evidence="5 16" id="KW-0410">Iron transport</keyword>
<keyword evidence="15" id="KW-0460">Magnesium</keyword>
<evidence type="ECO:0000256" key="2">
    <source>
        <dbReference type="ARBA" id="ARBA00004651"/>
    </source>
</evidence>
<feature type="binding site" evidence="15">
    <location>
        <position position="49"/>
    </location>
    <ligand>
        <name>Mg(2+)</name>
        <dbReference type="ChEBI" id="CHEBI:18420"/>
        <label>2</label>
    </ligand>
</feature>
<keyword evidence="6 16" id="KW-0812">Transmembrane</keyword>
<feature type="binding site" evidence="15">
    <location>
        <position position="45"/>
    </location>
    <ligand>
        <name>Mg(2+)</name>
        <dbReference type="ChEBI" id="CHEBI:18420"/>
        <label>2</label>
    </ligand>
</feature>
<dbReference type="Gene3D" id="3.40.50.300">
    <property type="entry name" value="P-loop containing nucleotide triphosphate hydrolases"/>
    <property type="match status" value="1"/>
</dbReference>
<dbReference type="Pfam" id="PF02421">
    <property type="entry name" value="FeoB_N"/>
    <property type="match status" value="1"/>
</dbReference>
<keyword evidence="19" id="KW-1185">Reference proteome</keyword>
<evidence type="ECO:0000256" key="8">
    <source>
        <dbReference type="ARBA" id="ARBA00022989"/>
    </source>
</evidence>
<evidence type="ECO:0000256" key="11">
    <source>
        <dbReference type="ARBA" id="ARBA00023134"/>
    </source>
</evidence>
<keyword evidence="15" id="KW-0479">Metal-binding</keyword>
<feature type="binding site" evidence="14">
    <location>
        <begin position="80"/>
        <end position="83"/>
    </location>
    <ligand>
        <name>GTP</name>
        <dbReference type="ChEBI" id="CHEBI:37565"/>
        <label>1</label>
    </ligand>
</feature>
<feature type="transmembrane region" description="Helical" evidence="16">
    <location>
        <begin position="315"/>
        <end position="339"/>
    </location>
</feature>
<evidence type="ECO:0000256" key="13">
    <source>
        <dbReference type="NCBIfam" id="TIGR00437"/>
    </source>
</evidence>
<dbReference type="InterPro" id="IPR050860">
    <property type="entry name" value="FeoB_GTPase"/>
</dbReference>
<dbReference type="AlphaFoldDB" id="A0A9X4LZD3"/>
<comment type="subcellular location">
    <subcellularLocation>
        <location evidence="16">Cell inner membrane</location>
        <topology evidence="16">Multi-pass membrane protein</topology>
    </subcellularLocation>
    <subcellularLocation>
        <location evidence="2">Cell membrane</location>
        <topology evidence="2">Multi-pass membrane protein</topology>
    </subcellularLocation>
</comment>
<evidence type="ECO:0000256" key="3">
    <source>
        <dbReference type="ARBA" id="ARBA00022448"/>
    </source>
</evidence>
<dbReference type="RefSeq" id="WP_332519388.1">
    <property type="nucleotide sequence ID" value="NZ_JANRHA010000002.1"/>
</dbReference>
<dbReference type="InterPro" id="IPR030389">
    <property type="entry name" value="G_FEOB_dom"/>
</dbReference>
<dbReference type="GO" id="GO:0005886">
    <property type="term" value="C:plasma membrane"/>
    <property type="evidence" value="ECO:0007669"/>
    <property type="project" value="UniProtKB-SubCell"/>
</dbReference>
<dbReference type="InterPro" id="IPR003373">
    <property type="entry name" value="Fe2_transport_prot-B"/>
</dbReference>
<dbReference type="CDD" id="cd01879">
    <property type="entry name" value="FeoB"/>
    <property type="match status" value="1"/>
</dbReference>
<feature type="binding site" evidence="14">
    <location>
        <begin position="34"/>
        <end position="41"/>
    </location>
    <ligand>
        <name>GTP</name>
        <dbReference type="ChEBI" id="CHEBI:37565"/>
        <label>1</label>
    </ligand>
</feature>
<comment type="similarity">
    <text evidence="16">Belongs to the TRAFAC class TrmE-Era-EngA-EngB-Septin-like GTPase superfamily. FeoB GTPase (TC 9.A.8) family.</text>
</comment>
<feature type="transmembrane region" description="Helical" evidence="16">
    <location>
        <begin position="484"/>
        <end position="505"/>
    </location>
</feature>
<comment type="function">
    <text evidence="1 16">Probable transporter of a GTP-driven Fe(2+) uptake system.</text>
</comment>
<reference evidence="18" key="1">
    <citation type="submission" date="2022-08" db="EMBL/GenBank/DDBJ databases">
        <title>Genome analysis of Corynebacteriales strain.</title>
        <authorList>
            <person name="Lee S.D."/>
        </authorList>
    </citation>
    <scope>NUCLEOTIDE SEQUENCE</scope>
    <source>
        <strain evidence="18">D3-21</strain>
    </source>
</reference>
<dbReference type="Proteomes" id="UP001152755">
    <property type="component" value="Unassembled WGS sequence"/>
</dbReference>
<dbReference type="InterPro" id="IPR011642">
    <property type="entry name" value="Gate_dom"/>
</dbReference>
<evidence type="ECO:0000256" key="6">
    <source>
        <dbReference type="ARBA" id="ARBA00022692"/>
    </source>
</evidence>
<keyword evidence="8 16" id="KW-1133">Transmembrane helix</keyword>
<evidence type="ECO:0000259" key="17">
    <source>
        <dbReference type="PROSITE" id="PS51711"/>
    </source>
</evidence>
<keyword evidence="11 14" id="KW-0342">GTP-binding</keyword>
<organism evidence="18 19">
    <name type="scientific">Speluncibacter jeojiensis</name>
    <dbReference type="NCBI Taxonomy" id="2710754"/>
    <lineage>
        <taxon>Bacteria</taxon>
        <taxon>Bacillati</taxon>
        <taxon>Actinomycetota</taxon>
        <taxon>Actinomycetes</taxon>
        <taxon>Mycobacteriales</taxon>
        <taxon>Speluncibacteraceae</taxon>
        <taxon>Speluncibacter</taxon>
    </lineage>
</organism>
<feature type="binding site" evidence="15">
    <location>
        <position position="48"/>
    </location>
    <ligand>
        <name>Mg(2+)</name>
        <dbReference type="ChEBI" id="CHEBI:18420"/>
        <label>2</label>
    </ligand>
</feature>
<dbReference type="GO" id="GO:0015093">
    <property type="term" value="F:ferrous iron transmembrane transporter activity"/>
    <property type="evidence" value="ECO:0007669"/>
    <property type="project" value="UniProtKB-UniRule"/>
</dbReference>
<evidence type="ECO:0000256" key="10">
    <source>
        <dbReference type="ARBA" id="ARBA00023065"/>
    </source>
</evidence>
<dbReference type="NCBIfam" id="TIGR00437">
    <property type="entry name" value="feoB"/>
    <property type="match status" value="1"/>
</dbReference>
<evidence type="ECO:0000256" key="9">
    <source>
        <dbReference type="ARBA" id="ARBA00023004"/>
    </source>
</evidence>
<evidence type="ECO:0000256" key="7">
    <source>
        <dbReference type="ARBA" id="ARBA00022741"/>
    </source>
</evidence>
<evidence type="ECO:0000313" key="18">
    <source>
        <dbReference type="EMBL" id="MDG3014012.1"/>
    </source>
</evidence>
<feature type="binding site" evidence="14">
    <location>
        <begin position="59"/>
        <end position="63"/>
    </location>
    <ligand>
        <name>GTP</name>
        <dbReference type="ChEBI" id="CHEBI:37565"/>
        <label>1</label>
    </ligand>
</feature>
<evidence type="ECO:0000256" key="5">
    <source>
        <dbReference type="ARBA" id="ARBA00022496"/>
    </source>
</evidence>
<evidence type="ECO:0000256" key="12">
    <source>
        <dbReference type="ARBA" id="ARBA00023136"/>
    </source>
</evidence>
<dbReference type="SUPFAM" id="SSF52540">
    <property type="entry name" value="P-loop containing nucleoside triphosphate hydrolases"/>
    <property type="match status" value="1"/>
</dbReference>
<dbReference type="Pfam" id="PF07670">
    <property type="entry name" value="Gate"/>
    <property type="match status" value="2"/>
</dbReference>
<feature type="transmembrane region" description="Helical" evidence="16">
    <location>
        <begin position="425"/>
        <end position="445"/>
    </location>
</feature>
<comment type="caution">
    <text evidence="18">The sequence shown here is derived from an EMBL/GenBank/DDBJ whole genome shotgun (WGS) entry which is preliminary data.</text>
</comment>
<feature type="transmembrane region" description="Helical" evidence="16">
    <location>
        <begin position="248"/>
        <end position="267"/>
    </location>
</feature>
<evidence type="ECO:0000256" key="14">
    <source>
        <dbReference type="PIRSR" id="PIRSR603373-1"/>
    </source>
</evidence>
<accession>A0A9X4LZD3</accession>
<dbReference type="InterPro" id="IPR027417">
    <property type="entry name" value="P-loop_NTPase"/>
</dbReference>
<keyword evidence="9 16" id="KW-0408">Iron</keyword>
<evidence type="ECO:0000313" key="19">
    <source>
        <dbReference type="Proteomes" id="UP001152755"/>
    </source>
</evidence>
<keyword evidence="3 16" id="KW-0813">Transport</keyword>
<evidence type="ECO:0000256" key="1">
    <source>
        <dbReference type="ARBA" id="ARBA00003926"/>
    </source>
</evidence>
<dbReference type="EMBL" id="JANRHA010000002">
    <property type="protein sequence ID" value="MDG3014012.1"/>
    <property type="molecule type" value="Genomic_DNA"/>
</dbReference>
<feature type="transmembrane region" description="Helical" evidence="16">
    <location>
        <begin position="393"/>
        <end position="419"/>
    </location>
</feature>
<feature type="binding site" evidence="15">
    <location>
        <position position="46"/>
    </location>
    <ligand>
        <name>Mg(2+)</name>
        <dbReference type="ChEBI" id="CHEBI:18420"/>
        <label>2</label>
    </ligand>
</feature>
<keyword evidence="4" id="KW-1003">Cell membrane</keyword>
<dbReference type="PANTHER" id="PTHR43185:SF1">
    <property type="entry name" value="FE(2+) TRANSPORTER FEOB"/>
    <property type="match status" value="1"/>
</dbReference>
<feature type="transmembrane region" description="Helical" evidence="16">
    <location>
        <begin position="630"/>
        <end position="651"/>
    </location>
</feature>